<dbReference type="SUPFAM" id="SSF47336">
    <property type="entry name" value="ACP-like"/>
    <property type="match status" value="1"/>
</dbReference>
<reference evidence="2 4" key="1">
    <citation type="submission" date="2016-10" db="EMBL/GenBank/DDBJ databases">
        <title>Chromobacterium muskegensis sp. nov., an insecticidal bacterium isolated from Sphagnum bogs.</title>
        <authorList>
            <person name="Sparks M.E."/>
            <person name="Blackburn M.B."/>
            <person name="Gundersen-Rindal D.E."/>
            <person name="Mitchell A."/>
            <person name="Farrar R."/>
            <person name="Kuhar D."/>
        </authorList>
    </citation>
    <scope>NUCLEOTIDE SEQUENCE [LARGE SCALE GENOMIC DNA]</scope>
    <source>
        <strain evidence="2 4">21-1</strain>
    </source>
</reference>
<dbReference type="GeneID" id="68843905"/>
<organism evidence="2 4">
    <name type="scientific">Chromobacterium vaccinii</name>
    <dbReference type="NCBI Taxonomy" id="1108595"/>
    <lineage>
        <taxon>Bacteria</taxon>
        <taxon>Pseudomonadati</taxon>
        <taxon>Pseudomonadota</taxon>
        <taxon>Betaproteobacteria</taxon>
        <taxon>Neisseriales</taxon>
        <taxon>Chromobacteriaceae</taxon>
        <taxon>Chromobacterium</taxon>
    </lineage>
</organism>
<dbReference type="PROSITE" id="PS50075">
    <property type="entry name" value="CARRIER"/>
    <property type="match status" value="1"/>
</dbReference>
<feature type="domain" description="Carrier" evidence="1">
    <location>
        <begin position="2"/>
        <end position="78"/>
    </location>
</feature>
<evidence type="ECO:0000313" key="3">
    <source>
        <dbReference type="EMBL" id="MEO2215654.1"/>
    </source>
</evidence>
<dbReference type="InterPro" id="IPR036736">
    <property type="entry name" value="ACP-like_sf"/>
</dbReference>
<dbReference type="Gene3D" id="1.10.1200.10">
    <property type="entry name" value="ACP-like"/>
    <property type="match status" value="1"/>
</dbReference>
<dbReference type="InterPro" id="IPR009081">
    <property type="entry name" value="PP-bd_ACP"/>
</dbReference>
<evidence type="ECO:0000313" key="4">
    <source>
        <dbReference type="Proteomes" id="UP000178776"/>
    </source>
</evidence>
<reference evidence="3 5" key="2">
    <citation type="submission" date="2024-05" db="EMBL/GenBank/DDBJ databases">
        <authorList>
            <person name="De Oliveira J.P."/>
            <person name="Noriler S.A."/>
            <person name="De Oliveira A.G."/>
            <person name="Sipoli D.S."/>
        </authorList>
    </citation>
    <scope>NUCLEOTIDE SEQUENCE [LARGE SCALE GENOMIC DNA]</scope>
    <source>
        <strain evidence="3 5">LABIM189</strain>
    </source>
</reference>
<dbReference type="Pfam" id="PF00550">
    <property type="entry name" value="PP-binding"/>
    <property type="match status" value="1"/>
</dbReference>
<dbReference type="Proteomes" id="UP000178776">
    <property type="component" value="Chromosome"/>
</dbReference>
<dbReference type="EMBL" id="JBDOJC010000001">
    <property type="protein sequence ID" value="MEO2215654.1"/>
    <property type="molecule type" value="Genomic_DNA"/>
</dbReference>
<sequence>MSETVNTLEMLRKETAKILNVETVDTHVGLGELGIDSLNVVELIVFCEQLYGSIDPEQLNITQFTTLEQLDAQLQQQTV</sequence>
<dbReference type="KEGG" id="cvc:BKX93_22160"/>
<dbReference type="EMBL" id="CP017707">
    <property type="protein sequence ID" value="AOZ52446.1"/>
    <property type="molecule type" value="Genomic_DNA"/>
</dbReference>
<accession>A0A1D9LME4</accession>
<dbReference type="RefSeq" id="WP_046156736.1">
    <property type="nucleotide sequence ID" value="NZ_CP017707.1"/>
</dbReference>
<name>A0A1D9LME4_9NEIS</name>
<proteinExistence type="predicted"/>
<dbReference type="Proteomes" id="UP001455709">
    <property type="component" value="Unassembled WGS sequence"/>
</dbReference>
<evidence type="ECO:0000313" key="5">
    <source>
        <dbReference type="Proteomes" id="UP001455709"/>
    </source>
</evidence>
<evidence type="ECO:0000313" key="2">
    <source>
        <dbReference type="EMBL" id="AOZ52446.1"/>
    </source>
</evidence>
<dbReference type="STRING" id="1108595.BKX93_22160"/>
<gene>
    <name evidence="3" type="ORF">ABGV49_01070</name>
    <name evidence="2" type="ORF">BKX93_22160</name>
</gene>
<evidence type="ECO:0000259" key="1">
    <source>
        <dbReference type="PROSITE" id="PS50075"/>
    </source>
</evidence>
<protein>
    <submittedName>
        <fullName evidence="2">Acyl carrier protein</fullName>
    </submittedName>
</protein>
<dbReference type="AlphaFoldDB" id="A0A1D9LME4"/>
<keyword evidence="5" id="KW-1185">Reference proteome</keyword>